<dbReference type="EMBL" id="SAUX01000018">
    <property type="protein sequence ID" value="RWR27923.1"/>
    <property type="molecule type" value="Genomic_DNA"/>
</dbReference>
<evidence type="ECO:0000256" key="1">
    <source>
        <dbReference type="ARBA" id="ARBA00004418"/>
    </source>
</evidence>
<evidence type="ECO:0000313" key="7">
    <source>
        <dbReference type="Proteomes" id="UP000285295"/>
    </source>
</evidence>
<dbReference type="GO" id="GO:0043190">
    <property type="term" value="C:ATP-binding cassette (ABC) transporter complex"/>
    <property type="evidence" value="ECO:0007669"/>
    <property type="project" value="InterPro"/>
</dbReference>
<accession>A0A443K5F3</accession>
<comment type="similarity">
    <text evidence="2">Belongs to the bacterial solute-binding protein 5 family.</text>
</comment>
<reference evidence="6 7" key="2">
    <citation type="submission" date="2019-01" db="EMBL/GenBank/DDBJ databases">
        <authorList>
            <person name="Li Y."/>
        </authorList>
    </citation>
    <scope>NUCLEOTIDE SEQUENCE [LARGE SCALE GENOMIC DNA]</scope>
    <source>
        <strain evidence="6 7">D19-10-3-21</strain>
    </source>
</reference>
<comment type="subcellular location">
    <subcellularLocation>
        <location evidence="1">Periplasm</location>
    </subcellularLocation>
</comment>
<feature type="chain" id="PRO_5019383022" evidence="4">
    <location>
        <begin position="34"/>
        <end position="563"/>
    </location>
</feature>
<dbReference type="Proteomes" id="UP000285295">
    <property type="component" value="Unassembled WGS sequence"/>
</dbReference>
<keyword evidence="3 4" id="KW-0732">Signal</keyword>
<organism evidence="6 7">
    <name type="scientific">Paenirhodobacter populi</name>
    <dbReference type="NCBI Taxonomy" id="2306993"/>
    <lineage>
        <taxon>Bacteria</taxon>
        <taxon>Pseudomonadati</taxon>
        <taxon>Pseudomonadota</taxon>
        <taxon>Alphaproteobacteria</taxon>
        <taxon>Rhodobacterales</taxon>
        <taxon>Rhodobacter group</taxon>
        <taxon>Paenirhodobacter</taxon>
    </lineage>
</organism>
<dbReference type="InterPro" id="IPR000914">
    <property type="entry name" value="SBP_5_dom"/>
</dbReference>
<evidence type="ECO:0000313" key="6">
    <source>
        <dbReference type="EMBL" id="RWR27923.1"/>
    </source>
</evidence>
<dbReference type="AlphaFoldDB" id="A0A443K5F3"/>
<dbReference type="OrthoDB" id="9803988at2"/>
<protein>
    <submittedName>
        <fullName evidence="6">ABC transporter substrate-binding protein</fullName>
    </submittedName>
</protein>
<gene>
    <name evidence="6" type="ORF">D2T31_15495</name>
</gene>
<sequence length="563" mass="60669">MNTDVSARYAFRKGWGRAAAVAALIPALSPAFAQAQDAAHRGGTMKIVAVASEGTLDPQINYTSRYWQLYAFLYDGLMSFKKVGGPESNELVPDLAAEMPTVSDDGKTYTFKLRKDVKFSNGKELAPEDVVASFQRIFKVFSPTSGSFYGGIVGADKCLADPANCTLEGGVIADDANNAVTINLVAPDAEFLYKLSVPHASILPADAPAKDGGNTPIPGTAAYMIQSYDPNASLVMVRNPHFKEWSKEAQPEGYPDEIVYTFGGTEESAVNAIMNGQADWMFDPPPGDRLAELSVSAPDQLRVSPLAAWWYAPMNTNLAPFNDVRVRQALNYAVDRDALVSIFGGPALAQPVCQVLPPDFPGHEDQCLYTLDPGTEWSAPDMDKALQLVEESGTKGQKVTVVTDDTASSRGVGTYLQSVLSDLGYDATVQTISGDIQFTYIQNTNNNVQLSVSQWYADYPAASNFLNVLFGCDSFHPGTDASVNISGFCDAEIDAQMKAAMALGATDQDAANGDWAKIDGAVMEKAPAVPLFTPKDVDLISTRVGNYEFSNVFHWLIANSWVQ</sequence>
<dbReference type="GO" id="GO:1904680">
    <property type="term" value="F:peptide transmembrane transporter activity"/>
    <property type="evidence" value="ECO:0007669"/>
    <property type="project" value="TreeGrafter"/>
</dbReference>
<dbReference type="GO" id="GO:0030288">
    <property type="term" value="C:outer membrane-bounded periplasmic space"/>
    <property type="evidence" value="ECO:0007669"/>
    <property type="project" value="UniProtKB-ARBA"/>
</dbReference>
<evidence type="ECO:0000256" key="2">
    <source>
        <dbReference type="ARBA" id="ARBA00005695"/>
    </source>
</evidence>
<proteinExistence type="inferred from homology"/>
<dbReference type="InterPro" id="IPR030678">
    <property type="entry name" value="Peptide/Ni-bd"/>
</dbReference>
<dbReference type="Pfam" id="PF00496">
    <property type="entry name" value="SBP_bac_5"/>
    <property type="match status" value="1"/>
</dbReference>
<dbReference type="GO" id="GO:0015833">
    <property type="term" value="P:peptide transport"/>
    <property type="evidence" value="ECO:0007669"/>
    <property type="project" value="TreeGrafter"/>
</dbReference>
<dbReference type="SUPFAM" id="SSF53850">
    <property type="entry name" value="Periplasmic binding protein-like II"/>
    <property type="match status" value="1"/>
</dbReference>
<dbReference type="RefSeq" id="WP_128238045.1">
    <property type="nucleotide sequence ID" value="NZ_SAUX01000018.1"/>
</dbReference>
<comment type="caution">
    <text evidence="6">The sequence shown here is derived from an EMBL/GenBank/DDBJ whole genome shotgun (WGS) entry which is preliminary data.</text>
</comment>
<evidence type="ECO:0000256" key="3">
    <source>
        <dbReference type="ARBA" id="ARBA00022729"/>
    </source>
</evidence>
<dbReference type="InterPro" id="IPR023765">
    <property type="entry name" value="SBP_5_CS"/>
</dbReference>
<dbReference type="Gene3D" id="3.10.105.10">
    <property type="entry name" value="Dipeptide-binding Protein, Domain 3"/>
    <property type="match status" value="1"/>
</dbReference>
<reference evidence="6 7" key="1">
    <citation type="submission" date="2019-01" db="EMBL/GenBank/DDBJ databases">
        <title>Sinorhodobacter populi sp. nov. isolated from the symptomatic bark tissue of Populus euramericana canker.</title>
        <authorList>
            <person name="Xu G."/>
        </authorList>
    </citation>
    <scope>NUCLEOTIDE SEQUENCE [LARGE SCALE GENOMIC DNA]</scope>
    <source>
        <strain evidence="6 7">D19-10-3-21</strain>
    </source>
</reference>
<dbReference type="CDD" id="cd08506">
    <property type="entry name" value="PBP2_clavulanate_OppA2"/>
    <property type="match status" value="1"/>
</dbReference>
<evidence type="ECO:0000259" key="5">
    <source>
        <dbReference type="Pfam" id="PF00496"/>
    </source>
</evidence>
<dbReference type="InterPro" id="IPR039424">
    <property type="entry name" value="SBP_5"/>
</dbReference>
<evidence type="ECO:0000256" key="4">
    <source>
        <dbReference type="SAM" id="SignalP"/>
    </source>
</evidence>
<dbReference type="Gene3D" id="3.40.190.10">
    <property type="entry name" value="Periplasmic binding protein-like II"/>
    <property type="match status" value="1"/>
</dbReference>
<name>A0A443K5F3_9RHOB</name>
<dbReference type="PIRSF" id="PIRSF002741">
    <property type="entry name" value="MppA"/>
    <property type="match status" value="1"/>
</dbReference>
<feature type="signal peptide" evidence="4">
    <location>
        <begin position="1"/>
        <end position="33"/>
    </location>
</feature>
<dbReference type="PANTHER" id="PTHR30290">
    <property type="entry name" value="PERIPLASMIC BINDING COMPONENT OF ABC TRANSPORTER"/>
    <property type="match status" value="1"/>
</dbReference>
<dbReference type="PROSITE" id="PS01040">
    <property type="entry name" value="SBP_BACTERIAL_5"/>
    <property type="match status" value="1"/>
</dbReference>
<feature type="domain" description="Solute-binding protein family 5" evidence="5">
    <location>
        <begin position="90"/>
        <end position="473"/>
    </location>
</feature>